<dbReference type="PANTHER" id="PTHR39611:SF2">
    <property type="entry name" value="HYDROXYPROLINE-RICH GLYCOPROTEIN DZ-HRGP"/>
    <property type="match status" value="1"/>
</dbReference>
<dbReference type="Pfam" id="PF24355">
    <property type="entry name" value="DUF7514"/>
    <property type="match status" value="1"/>
</dbReference>
<evidence type="ECO:0000259" key="2">
    <source>
        <dbReference type="Pfam" id="PF24355"/>
    </source>
</evidence>
<proteinExistence type="predicted"/>
<comment type="caution">
    <text evidence="3">The sequence shown here is derived from an EMBL/GenBank/DDBJ whole genome shotgun (WGS) entry which is preliminary data.</text>
</comment>
<reference evidence="3 4" key="1">
    <citation type="submission" date="2024-01" db="EMBL/GenBank/DDBJ databases">
        <authorList>
            <person name="Allen C."/>
            <person name="Tagirdzhanova G."/>
        </authorList>
    </citation>
    <scope>NUCLEOTIDE SEQUENCE [LARGE SCALE GENOMIC DNA]</scope>
    <source>
        <strain evidence="3 4">CBS 119000</strain>
    </source>
</reference>
<evidence type="ECO:0000313" key="4">
    <source>
        <dbReference type="Proteomes" id="UP001642502"/>
    </source>
</evidence>
<name>A0ABP0DFG1_9PEZI</name>
<feature type="compositionally biased region" description="Basic and acidic residues" evidence="1">
    <location>
        <begin position="541"/>
        <end position="623"/>
    </location>
</feature>
<evidence type="ECO:0000313" key="3">
    <source>
        <dbReference type="EMBL" id="CAK7266964.1"/>
    </source>
</evidence>
<feature type="compositionally biased region" description="Basic and acidic residues" evidence="1">
    <location>
        <begin position="420"/>
        <end position="439"/>
    </location>
</feature>
<feature type="domain" description="DUF7514" evidence="2">
    <location>
        <begin position="24"/>
        <end position="182"/>
    </location>
</feature>
<dbReference type="Proteomes" id="UP001642502">
    <property type="component" value="Unassembled WGS sequence"/>
</dbReference>
<sequence length="706" mass="80712">MATASSPPNADAQPPDPTQAQYDYLFQADKTPTPLFTAFLYAMAQYIIDNFGDKDDKSLSSPKLALFYKAVGADYDSLFVESPHKSISYVWQITGCQHSLQPTDDDFAPPTIPALTPKGFVRWQSVETLLCPDVHVPLLQLVAKQWHLKNPHTGELFPADLPKEALPSSPDADVERWHDQCANKLRREASLADDKTPKKDAPTDDPPSPRTTMPKPAFKTGPHHHNNTRTESPGSLPRYTRNVSPQGTSDSPEVDDARSHLFNHVPPRHVPSATAAEFLAATATATAARAWTRRVRISPPDDDPRNARRRSFSDYPPVSREGARTRAHSPPVLSHSQMGKAGPRTDRQRRHSHPRHRPSSSDSSDDGDDELPAVRPKYPYGARRSDDPPLISIHRVPPPHGLQGHPVQSDTYTPGYMASGRRESSSSGPDRRRRDDRTDATFQGRSPRQSPHRSPHRPPFLGDDNRPRGFSVAGEIRDKLASILPNVVLGTKSQRPRSTSRPQSHTIGTSTVPLRHSKERSWSYDSDEGDDTSLGTGSSRHARDRDRTQRGRDHDRERERTRRDRDDDRDYLSRRERVKERSHDLAEHGLRPRERDRDRDRERDRGRDIRDQEQDRNRERETAYIRSRGPSDAPRETRKTKSLDRSRDRERDMDCAEREENREREHRLRRDRDRDRVKGRSERDRHSLRSEPLKRPLSTADMDREW</sequence>
<feature type="compositionally biased region" description="Basic residues" evidence="1">
    <location>
        <begin position="347"/>
        <end position="358"/>
    </location>
</feature>
<feature type="compositionally biased region" description="Basic and acidic residues" evidence="1">
    <location>
        <begin position="187"/>
        <end position="202"/>
    </location>
</feature>
<feature type="compositionally biased region" description="Basic and acidic residues" evidence="1">
    <location>
        <begin position="633"/>
        <end position="694"/>
    </location>
</feature>
<protein>
    <recommendedName>
        <fullName evidence="2">DUF7514 domain-containing protein</fullName>
    </recommendedName>
</protein>
<keyword evidence="4" id="KW-1185">Reference proteome</keyword>
<organism evidence="3 4">
    <name type="scientific">Sporothrix epigloea</name>
    <dbReference type="NCBI Taxonomy" id="1892477"/>
    <lineage>
        <taxon>Eukaryota</taxon>
        <taxon>Fungi</taxon>
        <taxon>Dikarya</taxon>
        <taxon>Ascomycota</taxon>
        <taxon>Pezizomycotina</taxon>
        <taxon>Sordariomycetes</taxon>
        <taxon>Sordariomycetidae</taxon>
        <taxon>Ophiostomatales</taxon>
        <taxon>Ophiostomataceae</taxon>
        <taxon>Sporothrix</taxon>
    </lineage>
</organism>
<dbReference type="PANTHER" id="PTHR39611">
    <property type="entry name" value="HYDROXYPROLINE-RICH GLYCOPROTEIN DZ-HRGP-RELATED"/>
    <property type="match status" value="1"/>
</dbReference>
<gene>
    <name evidence="3" type="ORF">SEPCBS119000_002296</name>
</gene>
<evidence type="ECO:0000256" key="1">
    <source>
        <dbReference type="SAM" id="MobiDB-lite"/>
    </source>
</evidence>
<feature type="region of interest" description="Disordered" evidence="1">
    <location>
        <begin position="187"/>
        <end position="268"/>
    </location>
</feature>
<feature type="compositionally biased region" description="Polar residues" evidence="1">
    <location>
        <begin position="241"/>
        <end position="251"/>
    </location>
</feature>
<dbReference type="EMBL" id="CAWUON010000023">
    <property type="protein sequence ID" value="CAK7266964.1"/>
    <property type="molecule type" value="Genomic_DNA"/>
</dbReference>
<dbReference type="InterPro" id="IPR055936">
    <property type="entry name" value="DUF7514"/>
</dbReference>
<feature type="region of interest" description="Disordered" evidence="1">
    <location>
        <begin position="292"/>
        <end position="470"/>
    </location>
</feature>
<feature type="region of interest" description="Disordered" evidence="1">
    <location>
        <begin position="487"/>
        <end position="706"/>
    </location>
</feature>
<accession>A0ABP0DFG1</accession>